<evidence type="ECO:0000313" key="7">
    <source>
        <dbReference type="Proteomes" id="UP001177023"/>
    </source>
</evidence>
<dbReference type="Proteomes" id="UP001177023">
    <property type="component" value="Unassembled WGS sequence"/>
</dbReference>
<dbReference type="InterPro" id="IPR034268">
    <property type="entry name" value="RBM25_RRM"/>
</dbReference>
<evidence type="ECO:0000256" key="3">
    <source>
        <dbReference type="SAM" id="MobiDB-lite"/>
    </source>
</evidence>
<dbReference type="Pfam" id="PF01480">
    <property type="entry name" value="PWI"/>
    <property type="match status" value="1"/>
</dbReference>
<dbReference type="PANTHER" id="PTHR18806:SF4">
    <property type="entry name" value="RNA-BINDING PROTEIN 25"/>
    <property type="match status" value="1"/>
</dbReference>
<dbReference type="GO" id="GO:0006397">
    <property type="term" value="P:mRNA processing"/>
    <property type="evidence" value="ECO:0007669"/>
    <property type="project" value="UniProtKB-KW"/>
</dbReference>
<dbReference type="InterPro" id="IPR000504">
    <property type="entry name" value="RRM_dom"/>
</dbReference>
<feature type="non-terminal residue" evidence="6">
    <location>
        <position position="1"/>
    </location>
</feature>
<feature type="domain" description="RRM" evidence="4">
    <location>
        <begin position="68"/>
        <end position="145"/>
    </location>
</feature>
<evidence type="ECO:0000256" key="2">
    <source>
        <dbReference type="PROSITE-ProRule" id="PRU00176"/>
    </source>
</evidence>
<feature type="region of interest" description="Disordered" evidence="3">
    <location>
        <begin position="272"/>
        <end position="301"/>
    </location>
</feature>
<dbReference type="SMART" id="SM00360">
    <property type="entry name" value="RRM"/>
    <property type="match status" value="1"/>
</dbReference>
<evidence type="ECO:0000259" key="5">
    <source>
        <dbReference type="PROSITE" id="PS51025"/>
    </source>
</evidence>
<dbReference type="PROSITE" id="PS51025">
    <property type="entry name" value="PWI"/>
    <property type="match status" value="1"/>
</dbReference>
<dbReference type="Gene3D" id="1.20.1390.10">
    <property type="entry name" value="PWI domain"/>
    <property type="match status" value="1"/>
</dbReference>
<feature type="compositionally biased region" description="Low complexity" evidence="3">
    <location>
        <begin position="526"/>
        <end position="545"/>
    </location>
</feature>
<keyword evidence="2" id="KW-0694">RNA-binding</keyword>
<dbReference type="InterPro" id="IPR035979">
    <property type="entry name" value="RBD_domain_sf"/>
</dbReference>
<sequence>MEMIQLAKMVAAEQEKQAIERLLQTIQVSAVGFQAVQPTLFINPFLPTNEQNLGNTNGAPAVQQKKIITIFVGNISEKCTDEFMSQMLEECGKVNSWKRIKGSNGKLQPFGFCEYETPEGGMRALRILHEFQIGEKKLNIKADDKVRAIMVEHWNRRRTSTDKPLFKPTPGKELPVDEEMLRVDEEVRLKILNAIEKDHPELLIIEDGEVSDRESSRKRGKDDGRRRDDRKEASPSLQLQRLRLAQPLILALVKNFANAVIFPIFRSSASTYGKKKENRSRSRSAGSEDSEEAREKKALRKQLKEKEQAYIARLKKWEQRERRMARAYEKEETKEQQRRRDVQKEAKKLRHFLEDYDDEKEDGKYYKGGSLFQRTRDYEREKEQDALDRKREQQEIEELKKQLIAEGKDGELAEEEAKKRHRQQEEEALRKLREDSGSPNPHKPAGAKDGESSDSESGSSSDSDNDDGPDSKKKKADGGWMSSPAVEKTGDEASNMGANTPTPAAPTAPTTAAPTKWKSAISLGGSANTSAATAATSSPSASSTTPRPGLTARLNGVFGMEDEEEAPVRTKLKPFQITNEDRMQLMSAEERKKRTKELLESIPSKKDELFAAKIHWEFVDKAFEARIRAWVDKKIKEYIGEPDKTLVDFVYGKIESKVQPDVLLKDMKLILDHEAETFILKLWRVIVYETELRRLGYMPVGEKK</sequence>
<evidence type="ECO:0000259" key="4">
    <source>
        <dbReference type="PROSITE" id="PS50102"/>
    </source>
</evidence>
<feature type="compositionally biased region" description="Basic and acidic residues" evidence="3">
    <location>
        <begin position="374"/>
        <end position="436"/>
    </location>
</feature>
<dbReference type="AlphaFoldDB" id="A0AA36CZ89"/>
<dbReference type="SUPFAM" id="SSF54928">
    <property type="entry name" value="RNA-binding domain, RBD"/>
    <property type="match status" value="1"/>
</dbReference>
<comment type="caution">
    <text evidence="6">The sequence shown here is derived from an EMBL/GenBank/DDBJ whole genome shotgun (WGS) entry which is preliminary data.</text>
</comment>
<dbReference type="InterPro" id="IPR012677">
    <property type="entry name" value="Nucleotide-bd_a/b_plait_sf"/>
</dbReference>
<dbReference type="Pfam" id="PF00076">
    <property type="entry name" value="RRM_1"/>
    <property type="match status" value="1"/>
</dbReference>
<dbReference type="Gene3D" id="3.30.70.330">
    <property type="match status" value="1"/>
</dbReference>
<name>A0AA36CZ89_9BILA</name>
<feature type="domain" description="PWI" evidence="5">
    <location>
        <begin position="607"/>
        <end position="704"/>
    </location>
</feature>
<evidence type="ECO:0000313" key="6">
    <source>
        <dbReference type="EMBL" id="CAJ0577015.1"/>
    </source>
</evidence>
<feature type="compositionally biased region" description="Low complexity" evidence="3">
    <location>
        <begin position="500"/>
        <end position="515"/>
    </location>
</feature>
<accession>A0AA36CZ89</accession>
<dbReference type="SUPFAM" id="SSF101233">
    <property type="entry name" value="PWI domain"/>
    <property type="match status" value="1"/>
</dbReference>
<dbReference type="SMART" id="SM00311">
    <property type="entry name" value="PWI"/>
    <property type="match status" value="1"/>
</dbReference>
<keyword evidence="7" id="KW-1185">Reference proteome</keyword>
<dbReference type="GO" id="GO:0005681">
    <property type="term" value="C:spliceosomal complex"/>
    <property type="evidence" value="ECO:0007669"/>
    <property type="project" value="TreeGrafter"/>
</dbReference>
<keyword evidence="1" id="KW-0507">mRNA processing</keyword>
<reference evidence="6" key="1">
    <citation type="submission" date="2023-06" db="EMBL/GenBank/DDBJ databases">
        <authorList>
            <person name="Delattre M."/>
        </authorList>
    </citation>
    <scope>NUCLEOTIDE SEQUENCE</scope>
    <source>
        <strain evidence="6">AF72</strain>
    </source>
</reference>
<dbReference type="CDD" id="cd12446">
    <property type="entry name" value="RRM_RBM25"/>
    <property type="match status" value="1"/>
</dbReference>
<protein>
    <recommendedName>
        <fullName evidence="8">RNA-binding protein 25</fullName>
    </recommendedName>
</protein>
<feature type="compositionally biased region" description="Basic and acidic residues" evidence="3">
    <location>
        <begin position="210"/>
        <end position="233"/>
    </location>
</feature>
<organism evidence="6 7">
    <name type="scientific">Mesorhabditis spiculigera</name>
    <dbReference type="NCBI Taxonomy" id="96644"/>
    <lineage>
        <taxon>Eukaryota</taxon>
        <taxon>Metazoa</taxon>
        <taxon>Ecdysozoa</taxon>
        <taxon>Nematoda</taxon>
        <taxon>Chromadorea</taxon>
        <taxon>Rhabditida</taxon>
        <taxon>Rhabditina</taxon>
        <taxon>Rhabditomorpha</taxon>
        <taxon>Rhabditoidea</taxon>
        <taxon>Rhabditidae</taxon>
        <taxon>Mesorhabditinae</taxon>
        <taxon>Mesorhabditis</taxon>
    </lineage>
</organism>
<proteinExistence type="predicted"/>
<feature type="region of interest" description="Disordered" evidence="3">
    <location>
        <begin position="357"/>
        <end position="553"/>
    </location>
</feature>
<dbReference type="EMBL" id="CATQJA010002648">
    <property type="protein sequence ID" value="CAJ0577015.1"/>
    <property type="molecule type" value="Genomic_DNA"/>
</dbReference>
<gene>
    <name evidence="6" type="ORF">MSPICULIGERA_LOCUS15295</name>
</gene>
<dbReference type="InterPro" id="IPR052768">
    <property type="entry name" value="RBM25"/>
</dbReference>
<evidence type="ECO:0008006" key="8">
    <source>
        <dbReference type="Google" id="ProtNLM"/>
    </source>
</evidence>
<evidence type="ECO:0000256" key="1">
    <source>
        <dbReference type="ARBA" id="ARBA00022664"/>
    </source>
</evidence>
<dbReference type="PROSITE" id="PS50102">
    <property type="entry name" value="RRM"/>
    <property type="match status" value="1"/>
</dbReference>
<feature type="region of interest" description="Disordered" evidence="3">
    <location>
        <begin position="206"/>
        <end position="235"/>
    </location>
</feature>
<dbReference type="GO" id="GO:0003729">
    <property type="term" value="F:mRNA binding"/>
    <property type="evidence" value="ECO:0007669"/>
    <property type="project" value="TreeGrafter"/>
</dbReference>
<dbReference type="InterPro" id="IPR036483">
    <property type="entry name" value="PWI_dom_sf"/>
</dbReference>
<dbReference type="GO" id="GO:0000381">
    <property type="term" value="P:regulation of alternative mRNA splicing, via spliceosome"/>
    <property type="evidence" value="ECO:0007669"/>
    <property type="project" value="TreeGrafter"/>
</dbReference>
<dbReference type="InterPro" id="IPR002483">
    <property type="entry name" value="PWI_dom"/>
</dbReference>
<dbReference type="PANTHER" id="PTHR18806">
    <property type="entry name" value="RBM25 PROTEIN"/>
    <property type="match status" value="1"/>
</dbReference>